<dbReference type="NCBIfam" id="TIGR02970">
    <property type="entry name" value="succ_dehyd_cytB"/>
    <property type="match status" value="1"/>
</dbReference>
<dbReference type="GO" id="GO:0009055">
    <property type="term" value="F:electron transfer activity"/>
    <property type="evidence" value="ECO:0007669"/>
    <property type="project" value="InterPro"/>
</dbReference>
<feature type="transmembrane region" description="Helical" evidence="13">
    <location>
        <begin position="29"/>
        <end position="49"/>
    </location>
</feature>
<evidence type="ECO:0000256" key="8">
    <source>
        <dbReference type="ARBA" id="ARBA00022989"/>
    </source>
</evidence>
<comment type="similarity">
    <text evidence="3">Belongs to the cytochrome b560 family.</text>
</comment>
<gene>
    <name evidence="14" type="primary">sdhC</name>
    <name evidence="14" type="ORF">OTERR_14440</name>
</gene>
<evidence type="ECO:0000256" key="13">
    <source>
        <dbReference type="SAM" id="Phobius"/>
    </source>
</evidence>
<evidence type="ECO:0000256" key="12">
    <source>
        <dbReference type="PIRSR" id="PIRSR000178-1"/>
    </source>
</evidence>
<dbReference type="CDD" id="cd03499">
    <property type="entry name" value="SQR_TypeC_SdhC"/>
    <property type="match status" value="1"/>
</dbReference>
<keyword evidence="10 13" id="KW-0472">Membrane</keyword>
<evidence type="ECO:0000256" key="1">
    <source>
        <dbReference type="ARBA" id="ARBA00004050"/>
    </source>
</evidence>
<accession>A0A5C1E7L6</accession>
<evidence type="ECO:0000256" key="9">
    <source>
        <dbReference type="ARBA" id="ARBA00023004"/>
    </source>
</evidence>
<evidence type="ECO:0000256" key="2">
    <source>
        <dbReference type="ARBA" id="ARBA00004370"/>
    </source>
</evidence>
<comment type="subcellular location">
    <subcellularLocation>
        <location evidence="2">Membrane</location>
    </subcellularLocation>
</comment>
<keyword evidence="7 12" id="KW-0479">Metal-binding</keyword>
<evidence type="ECO:0000256" key="10">
    <source>
        <dbReference type="ARBA" id="ARBA00023136"/>
    </source>
</evidence>
<dbReference type="GO" id="GO:0006099">
    <property type="term" value="P:tricarboxylic acid cycle"/>
    <property type="evidence" value="ECO:0007669"/>
    <property type="project" value="InterPro"/>
</dbReference>
<evidence type="ECO:0000256" key="6">
    <source>
        <dbReference type="ARBA" id="ARBA00022692"/>
    </source>
</evidence>
<keyword evidence="5 12" id="KW-0349">Heme</keyword>
<proteinExistence type="inferred from homology"/>
<evidence type="ECO:0000256" key="7">
    <source>
        <dbReference type="ARBA" id="ARBA00022723"/>
    </source>
</evidence>
<dbReference type="Pfam" id="PF01127">
    <property type="entry name" value="Sdh_cyt"/>
    <property type="match status" value="1"/>
</dbReference>
<dbReference type="PANTHER" id="PTHR10978:SF5">
    <property type="entry name" value="SUCCINATE DEHYDROGENASE CYTOCHROME B560 SUBUNIT, MITOCHONDRIAL"/>
    <property type="match status" value="1"/>
</dbReference>
<protein>
    <recommendedName>
        <fullName evidence="4">Succinate dehydrogenase cytochrome b556 subunit</fullName>
    </recommendedName>
</protein>
<comment type="subunit">
    <text evidence="11">Part of an enzyme complex containing four subunits: a flavoprotein, an iron-sulfur protein, plus two membrane-anchoring proteins, SdhC and SdhD. The complex can form homotrimers.</text>
</comment>
<sequence>MAELTMKKKRPKNLDLLSIKQPLPAVLSILHRVSGAGLFLFLPVLLWLFQSSLASPDSFAMVKGLAGNIVVKVVLLGLLWAYCHHFCAGIRYLLLDGHIGIEKEAARMTSKISFAVSLVATAILGGALLW</sequence>
<keyword evidence="6 13" id="KW-0812">Transmembrane</keyword>
<dbReference type="Proteomes" id="UP000323671">
    <property type="component" value="Chromosome"/>
</dbReference>
<feature type="transmembrane region" description="Helical" evidence="13">
    <location>
        <begin position="69"/>
        <end position="92"/>
    </location>
</feature>
<evidence type="ECO:0000313" key="14">
    <source>
        <dbReference type="EMBL" id="QEL64920.1"/>
    </source>
</evidence>
<dbReference type="GO" id="GO:0046872">
    <property type="term" value="F:metal ion binding"/>
    <property type="evidence" value="ECO:0007669"/>
    <property type="project" value="UniProtKB-KW"/>
</dbReference>
<dbReference type="EMBL" id="CP022579">
    <property type="protein sequence ID" value="QEL64920.1"/>
    <property type="molecule type" value="Genomic_DNA"/>
</dbReference>
<dbReference type="Gene3D" id="1.20.1300.10">
    <property type="entry name" value="Fumarate reductase/succinate dehydrogenase, transmembrane subunit"/>
    <property type="match status" value="1"/>
</dbReference>
<dbReference type="InterPro" id="IPR034804">
    <property type="entry name" value="SQR/QFR_C/D"/>
</dbReference>
<keyword evidence="8 13" id="KW-1133">Transmembrane helix</keyword>
<dbReference type="SUPFAM" id="SSF81343">
    <property type="entry name" value="Fumarate reductase respiratory complex transmembrane subunits"/>
    <property type="match status" value="1"/>
</dbReference>
<name>A0A5C1E7L6_9RHOO</name>
<dbReference type="PIRSF" id="PIRSF000178">
    <property type="entry name" value="SDH_cyt_b560"/>
    <property type="match status" value="1"/>
</dbReference>
<evidence type="ECO:0000256" key="5">
    <source>
        <dbReference type="ARBA" id="ARBA00022617"/>
    </source>
</evidence>
<reference evidence="14 15" key="1">
    <citation type="submission" date="2017-07" db="EMBL/GenBank/DDBJ databases">
        <title>Complete genome sequence of Oryzomicrobium terrae TPP412.</title>
        <authorList>
            <person name="Chiu L.-W."/>
            <person name="Lo K.-J."/>
            <person name="Tsai Y.-M."/>
            <person name="Lin S.-S."/>
            <person name="Kuo C.-H."/>
            <person name="Liu C.-T."/>
        </authorList>
    </citation>
    <scope>NUCLEOTIDE SEQUENCE [LARGE SCALE GENOMIC DNA]</scope>
    <source>
        <strain evidence="14 15">TPP412</strain>
    </source>
</reference>
<dbReference type="RefSeq" id="WP_054620671.1">
    <property type="nucleotide sequence ID" value="NZ_CP022579.1"/>
</dbReference>
<feature type="binding site" description="axial binding residue" evidence="12">
    <location>
        <position position="85"/>
    </location>
    <ligand>
        <name>heme</name>
        <dbReference type="ChEBI" id="CHEBI:30413"/>
        <note>ligand shared with second transmembrane subunit</note>
    </ligand>
    <ligandPart>
        <name>Fe</name>
        <dbReference type="ChEBI" id="CHEBI:18248"/>
    </ligandPart>
</feature>
<keyword evidence="9 12" id="KW-0408">Iron</keyword>
<organism evidence="14 15">
    <name type="scientific">Oryzomicrobium terrae</name>
    <dbReference type="NCBI Taxonomy" id="1735038"/>
    <lineage>
        <taxon>Bacteria</taxon>
        <taxon>Pseudomonadati</taxon>
        <taxon>Pseudomonadota</taxon>
        <taxon>Betaproteobacteria</taxon>
        <taxon>Rhodocyclales</taxon>
        <taxon>Rhodocyclaceae</taxon>
        <taxon>Oryzomicrobium</taxon>
    </lineage>
</organism>
<evidence type="ECO:0000313" key="15">
    <source>
        <dbReference type="Proteomes" id="UP000323671"/>
    </source>
</evidence>
<dbReference type="InterPro" id="IPR014314">
    <property type="entry name" value="Succ_DH_cytb556"/>
</dbReference>
<keyword evidence="15" id="KW-1185">Reference proteome</keyword>
<evidence type="ECO:0000256" key="3">
    <source>
        <dbReference type="ARBA" id="ARBA00007244"/>
    </source>
</evidence>
<comment type="function">
    <text evidence="1">Membrane-anchoring subunit of succinate dehydrogenase (SDH).</text>
</comment>
<evidence type="ECO:0000256" key="11">
    <source>
        <dbReference type="ARBA" id="ARBA00025912"/>
    </source>
</evidence>
<comment type="cofactor">
    <cofactor evidence="12">
        <name>heme</name>
        <dbReference type="ChEBI" id="CHEBI:30413"/>
    </cofactor>
    <text evidence="12">The heme is bound between the two transmembrane subunits.</text>
</comment>
<feature type="transmembrane region" description="Helical" evidence="13">
    <location>
        <begin position="112"/>
        <end position="129"/>
    </location>
</feature>
<dbReference type="InterPro" id="IPR000701">
    <property type="entry name" value="SuccDH_FuR_B_TM-su"/>
</dbReference>
<dbReference type="KEGG" id="otr:OTERR_14440"/>
<dbReference type="GO" id="GO:0005886">
    <property type="term" value="C:plasma membrane"/>
    <property type="evidence" value="ECO:0007669"/>
    <property type="project" value="TreeGrafter"/>
</dbReference>
<dbReference type="PANTHER" id="PTHR10978">
    <property type="entry name" value="SUCCINATE DEHYDROGENASE CYTOCHROME B560 SUBUNIT"/>
    <property type="match status" value="1"/>
</dbReference>
<evidence type="ECO:0000256" key="4">
    <source>
        <dbReference type="ARBA" id="ARBA00020076"/>
    </source>
</evidence>
<dbReference type="AlphaFoldDB" id="A0A5C1E7L6"/>